<dbReference type="RefSeq" id="WP_155458595.1">
    <property type="nucleotide sequence ID" value="NZ_WNHJ01000126.1"/>
</dbReference>
<evidence type="ECO:0000313" key="2">
    <source>
        <dbReference type="EMBL" id="MTV63941.1"/>
    </source>
</evidence>
<sequence length="269" mass="31189">MNYIKRPHYLDFLRRHRDRPIIKVVSGVRRAGKSVLFQLYKEELLATGVDEDQIISINFEDLSYYDLRHFQTLFAYIKEQLIGEKTYYNFLDEIQHVEKFELVADSLFILANVDLYLTGSNAYFMSSQLATNLTGRYVEIEVLPLSFEEYLSGQSLTENLNTTEIFNNYLFSAFPYLLQTSSYAEKIDYLRGIYNSILLNDIVTRLGNPNPTIIERIVRTLLSSTGSLISTNKIRNTLVSQNVSISHNTLENYLTTLTDSLLFYSVPRF</sequence>
<organism evidence="2 3">
    <name type="scientific">Streptococcus pneumoniae</name>
    <dbReference type="NCBI Taxonomy" id="1313"/>
    <lineage>
        <taxon>Bacteria</taxon>
        <taxon>Bacillati</taxon>
        <taxon>Bacillota</taxon>
        <taxon>Bacilli</taxon>
        <taxon>Lactobacillales</taxon>
        <taxon>Streptococcaceae</taxon>
        <taxon>Streptococcus</taxon>
    </lineage>
</organism>
<dbReference type="Proteomes" id="UP000474228">
    <property type="component" value="Unassembled WGS sequence"/>
</dbReference>
<dbReference type="EMBL" id="WNHJ01000126">
    <property type="protein sequence ID" value="MTV63941.1"/>
    <property type="molecule type" value="Genomic_DNA"/>
</dbReference>
<accession>A0A6G2D547</accession>
<feature type="domain" description="AAA" evidence="1">
    <location>
        <begin position="22"/>
        <end position="151"/>
    </location>
</feature>
<comment type="caution">
    <text evidence="2">The sequence shown here is derived from an EMBL/GenBank/DDBJ whole genome shotgun (WGS) entry which is preliminary data.</text>
</comment>
<dbReference type="AlphaFoldDB" id="A0A6G2D547"/>
<dbReference type="PANTHER" id="PTHR33295">
    <property type="entry name" value="ATPASE"/>
    <property type="match status" value="1"/>
</dbReference>
<evidence type="ECO:0000313" key="3">
    <source>
        <dbReference type="Proteomes" id="UP000474228"/>
    </source>
</evidence>
<dbReference type="SUPFAM" id="SSF52540">
    <property type="entry name" value="P-loop containing nucleoside triphosphate hydrolases"/>
    <property type="match status" value="1"/>
</dbReference>
<gene>
    <name evidence="2" type="ORF">GM539_11295</name>
</gene>
<dbReference type="Pfam" id="PF13173">
    <property type="entry name" value="AAA_14"/>
    <property type="match status" value="1"/>
</dbReference>
<protein>
    <submittedName>
        <fullName evidence="2">AAA family ATPase</fullName>
    </submittedName>
</protein>
<dbReference type="InterPro" id="IPR041682">
    <property type="entry name" value="AAA_14"/>
</dbReference>
<reference evidence="2 3" key="1">
    <citation type="submission" date="2019-11" db="EMBL/GenBank/DDBJ databases">
        <title>Growth characteristics of pneumococcus vary with the chemical composition of the capsule and with environmental conditions.</title>
        <authorList>
            <person name="Tothpal A."/>
            <person name="Desobry K."/>
            <person name="Joshi S."/>
            <person name="Wyllie A.L."/>
            <person name="Weinberger D.M."/>
        </authorList>
    </citation>
    <scope>NUCLEOTIDE SEQUENCE [LARGE SCALE GENOMIC DNA]</scope>
    <source>
        <strain evidence="3">pnumococcus22F</strain>
    </source>
</reference>
<name>A0A6G2D547_STREE</name>
<proteinExistence type="predicted"/>
<feature type="non-terminal residue" evidence="2">
    <location>
        <position position="269"/>
    </location>
</feature>
<dbReference type="InterPro" id="IPR027417">
    <property type="entry name" value="P-loop_NTPase"/>
</dbReference>
<dbReference type="PANTHER" id="PTHR33295:SF20">
    <property type="entry name" value="ATPASE"/>
    <property type="match status" value="1"/>
</dbReference>
<evidence type="ECO:0000259" key="1">
    <source>
        <dbReference type="Pfam" id="PF13173"/>
    </source>
</evidence>